<dbReference type="AlphaFoldDB" id="A0A381SGK2"/>
<name>A0A381SGK2_9ZZZZ</name>
<evidence type="ECO:0000256" key="3">
    <source>
        <dbReference type="ARBA" id="ARBA00022670"/>
    </source>
</evidence>
<reference evidence="9" key="1">
    <citation type="submission" date="2018-05" db="EMBL/GenBank/DDBJ databases">
        <authorList>
            <person name="Lanie J.A."/>
            <person name="Ng W.-L."/>
            <person name="Kazmierczak K.M."/>
            <person name="Andrzejewski T.M."/>
            <person name="Davidsen T.M."/>
            <person name="Wayne K.J."/>
            <person name="Tettelin H."/>
            <person name="Glass J.I."/>
            <person name="Rusch D."/>
            <person name="Podicherti R."/>
            <person name="Tsui H.-C.T."/>
            <person name="Winkler M.E."/>
        </authorList>
    </citation>
    <scope>NUCLEOTIDE SEQUENCE</scope>
</reference>
<proteinExistence type="predicted"/>
<organism evidence="9">
    <name type="scientific">marine metagenome</name>
    <dbReference type="NCBI Taxonomy" id="408172"/>
    <lineage>
        <taxon>unclassified sequences</taxon>
        <taxon>metagenomes</taxon>
        <taxon>ecological metagenomes</taxon>
    </lineage>
</organism>
<keyword evidence="4 8" id="KW-0812">Transmembrane</keyword>
<feature type="transmembrane region" description="Helical" evidence="8">
    <location>
        <begin position="109"/>
        <end position="137"/>
    </location>
</feature>
<sequence length="182" mass="20411">MIHIKNKLNLSPLTIFLLKAGAIYAGWHLLYDNILLPDGRLDTFLSLFCVRMAADALSVFGWEVESSGRILNVFSARGVEILNGCNGLDLLGIYTGFIIAYPGPIRERLLLLAGGLLLLYFANVFRIAVLALSNVYYPDYWDKVHRASSYVFFYPLILGLWYIWTVISDQKTIFSGGDFSSA</sequence>
<dbReference type="Pfam" id="PF09721">
    <property type="entry name" value="Exosortase_EpsH"/>
    <property type="match status" value="1"/>
</dbReference>
<accession>A0A381SGK2</accession>
<dbReference type="GO" id="GO:0008233">
    <property type="term" value="F:peptidase activity"/>
    <property type="evidence" value="ECO:0007669"/>
    <property type="project" value="UniProtKB-KW"/>
</dbReference>
<evidence type="ECO:0000256" key="1">
    <source>
        <dbReference type="ARBA" id="ARBA00004651"/>
    </source>
</evidence>
<dbReference type="InterPro" id="IPR019127">
    <property type="entry name" value="Exosortase"/>
</dbReference>
<keyword evidence="6 8" id="KW-1133">Transmembrane helix</keyword>
<gene>
    <name evidence="9" type="ORF">METZ01_LOCUS56064</name>
</gene>
<evidence type="ECO:0000256" key="4">
    <source>
        <dbReference type="ARBA" id="ARBA00022692"/>
    </source>
</evidence>
<keyword evidence="3" id="KW-0645">Protease</keyword>
<evidence type="ECO:0000256" key="6">
    <source>
        <dbReference type="ARBA" id="ARBA00022989"/>
    </source>
</evidence>
<feature type="transmembrane region" description="Helical" evidence="8">
    <location>
        <begin position="149"/>
        <end position="167"/>
    </location>
</feature>
<feature type="transmembrane region" description="Helical" evidence="8">
    <location>
        <begin position="12"/>
        <end position="31"/>
    </location>
</feature>
<dbReference type="EMBL" id="UINC01003084">
    <property type="protein sequence ID" value="SVA03210.1"/>
    <property type="molecule type" value="Genomic_DNA"/>
</dbReference>
<evidence type="ECO:0000256" key="8">
    <source>
        <dbReference type="SAM" id="Phobius"/>
    </source>
</evidence>
<evidence type="ECO:0000256" key="7">
    <source>
        <dbReference type="ARBA" id="ARBA00023136"/>
    </source>
</evidence>
<dbReference type="InterPro" id="IPR026392">
    <property type="entry name" value="Exo/Archaeosortase_dom"/>
</dbReference>
<protein>
    <recommendedName>
        <fullName evidence="10">Exosortase/archaeosortase family protein</fullName>
    </recommendedName>
</protein>
<evidence type="ECO:0000256" key="5">
    <source>
        <dbReference type="ARBA" id="ARBA00022801"/>
    </source>
</evidence>
<evidence type="ECO:0000313" key="9">
    <source>
        <dbReference type="EMBL" id="SVA03210.1"/>
    </source>
</evidence>
<comment type="subcellular location">
    <subcellularLocation>
        <location evidence="1">Cell membrane</location>
        <topology evidence="1">Multi-pass membrane protein</topology>
    </subcellularLocation>
</comment>
<keyword evidence="2" id="KW-1003">Cell membrane</keyword>
<dbReference type="GO" id="GO:0006508">
    <property type="term" value="P:proteolysis"/>
    <property type="evidence" value="ECO:0007669"/>
    <property type="project" value="UniProtKB-KW"/>
</dbReference>
<keyword evidence="7 8" id="KW-0472">Membrane</keyword>
<dbReference type="NCBIfam" id="TIGR04178">
    <property type="entry name" value="exo_archaeo"/>
    <property type="match status" value="1"/>
</dbReference>
<keyword evidence="5" id="KW-0378">Hydrolase</keyword>
<dbReference type="GO" id="GO:0005886">
    <property type="term" value="C:plasma membrane"/>
    <property type="evidence" value="ECO:0007669"/>
    <property type="project" value="UniProtKB-SubCell"/>
</dbReference>
<evidence type="ECO:0000256" key="2">
    <source>
        <dbReference type="ARBA" id="ARBA00022475"/>
    </source>
</evidence>
<evidence type="ECO:0008006" key="10">
    <source>
        <dbReference type="Google" id="ProtNLM"/>
    </source>
</evidence>